<feature type="compositionally biased region" description="Low complexity" evidence="1">
    <location>
        <begin position="60"/>
        <end position="75"/>
    </location>
</feature>
<protein>
    <submittedName>
        <fullName evidence="2">Uncharacterized protein</fullName>
    </submittedName>
</protein>
<reference evidence="2 3" key="1">
    <citation type="journal article" date="2021" name="Sci. Rep.">
        <title>The genome of the diatom Chaetoceros tenuissimus carries an ancient integrated fragment of an extant virus.</title>
        <authorList>
            <person name="Hongo Y."/>
            <person name="Kimura K."/>
            <person name="Takaki Y."/>
            <person name="Yoshida Y."/>
            <person name="Baba S."/>
            <person name="Kobayashi G."/>
            <person name="Nagasaki K."/>
            <person name="Hano T."/>
            <person name="Tomaru Y."/>
        </authorList>
    </citation>
    <scope>NUCLEOTIDE SEQUENCE [LARGE SCALE GENOMIC DNA]</scope>
    <source>
        <strain evidence="2 3">NIES-3715</strain>
    </source>
</reference>
<name>A0AAD3HBJ7_9STRA</name>
<evidence type="ECO:0000313" key="2">
    <source>
        <dbReference type="EMBL" id="GFH57124.1"/>
    </source>
</evidence>
<dbReference type="Proteomes" id="UP001054902">
    <property type="component" value="Unassembled WGS sequence"/>
</dbReference>
<accession>A0AAD3HBJ7</accession>
<evidence type="ECO:0000313" key="3">
    <source>
        <dbReference type="Proteomes" id="UP001054902"/>
    </source>
</evidence>
<gene>
    <name evidence="2" type="ORF">CTEN210_13600</name>
</gene>
<dbReference type="AlphaFoldDB" id="A0AAD3HBJ7"/>
<feature type="region of interest" description="Disordered" evidence="1">
    <location>
        <begin position="60"/>
        <end position="80"/>
    </location>
</feature>
<dbReference type="EMBL" id="BLLK01000057">
    <property type="protein sequence ID" value="GFH57124.1"/>
    <property type="molecule type" value="Genomic_DNA"/>
</dbReference>
<sequence>MIRLLFNWVEKLGSEDPKVDDHKFETVEGCTRDQERQVAQDVDWQRIIARKVQVENQAPVVAPNPASAPNGNSVPQLPPLAPSEIDQARDQAEGMRHPRDIAGLYSCRAACTSSAFSVSDLSAKSKLANDDARRFFSRMEVLQDHETLDMSDFPTLTFTAHASTDDNPRLDEAMGGPNAEGFWQASTKEIMTLQKITTWTQLPL</sequence>
<comment type="caution">
    <text evidence="2">The sequence shown here is derived from an EMBL/GenBank/DDBJ whole genome shotgun (WGS) entry which is preliminary data.</text>
</comment>
<evidence type="ECO:0000256" key="1">
    <source>
        <dbReference type="SAM" id="MobiDB-lite"/>
    </source>
</evidence>
<keyword evidence="3" id="KW-1185">Reference proteome</keyword>
<proteinExistence type="predicted"/>
<organism evidence="2 3">
    <name type="scientific">Chaetoceros tenuissimus</name>
    <dbReference type="NCBI Taxonomy" id="426638"/>
    <lineage>
        <taxon>Eukaryota</taxon>
        <taxon>Sar</taxon>
        <taxon>Stramenopiles</taxon>
        <taxon>Ochrophyta</taxon>
        <taxon>Bacillariophyta</taxon>
        <taxon>Coscinodiscophyceae</taxon>
        <taxon>Chaetocerotophycidae</taxon>
        <taxon>Chaetocerotales</taxon>
        <taxon>Chaetocerotaceae</taxon>
        <taxon>Chaetoceros</taxon>
    </lineage>
</organism>